<dbReference type="EMBL" id="BAND01000076">
    <property type="protein sequence ID" value="GAJ29730.1"/>
    <property type="molecule type" value="Genomic_DNA"/>
</dbReference>
<comment type="caution">
    <text evidence="2">The sequence shown here is derived from an EMBL/GenBank/DDBJ whole genome shotgun (WGS) entry which is preliminary data.</text>
</comment>
<feature type="region of interest" description="Disordered" evidence="1">
    <location>
        <begin position="33"/>
        <end position="62"/>
    </location>
</feature>
<sequence length="62" mass="6978">MISRYPRTLRAPDGYTTVTVRDAEQEARVKARFAALPAPPAPEAPQMPVTRRKGRPPNVRKH</sequence>
<dbReference type="Proteomes" id="UP000019760">
    <property type="component" value="Unassembled WGS sequence"/>
</dbReference>
<organism evidence="2 3">
    <name type="scientific">Acidomonas methanolica NBRC 104435</name>
    <dbReference type="NCBI Taxonomy" id="1231351"/>
    <lineage>
        <taxon>Bacteria</taxon>
        <taxon>Pseudomonadati</taxon>
        <taxon>Pseudomonadota</taxon>
        <taxon>Alphaproteobacteria</taxon>
        <taxon>Acetobacterales</taxon>
        <taxon>Acetobacteraceae</taxon>
        <taxon>Acidomonas</taxon>
    </lineage>
</organism>
<name>A0A023D7N9_ACIMT</name>
<dbReference type="AlphaFoldDB" id="A0A023D7N9"/>
<evidence type="ECO:0000313" key="3">
    <source>
        <dbReference type="Proteomes" id="UP000019760"/>
    </source>
</evidence>
<reference evidence="3" key="1">
    <citation type="journal article" date="2014" name="FEMS Microbiol. Lett.">
        <title>Draft Genomic DNA Sequence of the Facultatively Methylotrophic Bacterium Acidomonas methanolica type strain MB58.</title>
        <authorList>
            <person name="Higashiura N."/>
            <person name="Hadano H."/>
            <person name="Hirakawa H."/>
            <person name="Matsutani M."/>
            <person name="Takabe S."/>
            <person name="Matsushita K."/>
            <person name="Azuma Y."/>
        </authorList>
    </citation>
    <scope>NUCLEOTIDE SEQUENCE [LARGE SCALE GENOMIC DNA]</scope>
    <source>
        <strain evidence="3">MB58</strain>
    </source>
</reference>
<keyword evidence="3" id="KW-1185">Reference proteome</keyword>
<evidence type="ECO:0000256" key="1">
    <source>
        <dbReference type="SAM" id="MobiDB-lite"/>
    </source>
</evidence>
<protein>
    <submittedName>
        <fullName evidence="2">Uncharacterized protein</fullName>
    </submittedName>
</protein>
<accession>A0A023D7N9</accession>
<evidence type="ECO:0000313" key="2">
    <source>
        <dbReference type="EMBL" id="GAJ29730.1"/>
    </source>
</evidence>
<gene>
    <name evidence="2" type="ORF">Amme_076_023</name>
</gene>
<feature type="compositionally biased region" description="Basic residues" evidence="1">
    <location>
        <begin position="50"/>
        <end position="62"/>
    </location>
</feature>
<reference evidence="2 3" key="2">
    <citation type="journal article" date="2014" name="FEMS Microbiol. Lett.">
        <title>Draft genomic DNA sequence of the facultatively methylotrophic bacterium Acidomonas methanolica type strain MB58.</title>
        <authorList>
            <person name="Higashiura N."/>
            <person name="Hadano H."/>
            <person name="Hirakawa H."/>
            <person name="Matsutani M."/>
            <person name="Takabe S."/>
            <person name="Matsushita K."/>
            <person name="Azuma Y."/>
        </authorList>
    </citation>
    <scope>NUCLEOTIDE SEQUENCE [LARGE SCALE GENOMIC DNA]</scope>
    <source>
        <strain evidence="2 3">MB58</strain>
    </source>
</reference>
<proteinExistence type="predicted"/>